<organism evidence="7 8">
    <name type="scientific">Desulfomonile tiedjei</name>
    <dbReference type="NCBI Taxonomy" id="2358"/>
    <lineage>
        <taxon>Bacteria</taxon>
        <taxon>Pseudomonadati</taxon>
        <taxon>Thermodesulfobacteriota</taxon>
        <taxon>Desulfomonilia</taxon>
        <taxon>Desulfomonilales</taxon>
        <taxon>Desulfomonilaceae</taxon>
        <taxon>Desulfomonile</taxon>
    </lineage>
</organism>
<sequence length="337" mass="37326">MAISTANNKRLLLMIVGTSLGLIFLYLAFRDVSWNDFVNGLKQIDPVYLLPSALLMIAIQFIRAVRFGLILNPLCRMRTKDLWDMLNLWAGASMILPIRLGELVRPYLLRQRGATFSSGVGAVMVERFFDLSGLLFLLGIVLWTNPQVPAFYSYLGLGLVGALAVGYSMVLLILTRREAFQTKLDRILSLFPERAARFLSRIIKLVIDGFGIMASFRQALIIFAFSVLIWILFSCVTYLFLLSFSVKAPFLVAVTIQVFICFGVALPSAPGFVGTFHAAGRYALALFGIQTVVAISFATVYHLFALVMSLALGLASYLTCSFRFDQSLFSGSSDPSQ</sequence>
<dbReference type="EMBL" id="JACRDE010000376">
    <property type="protein sequence ID" value="MBI5250680.1"/>
    <property type="molecule type" value="Genomic_DNA"/>
</dbReference>
<feature type="transmembrane region" description="Helical" evidence="6">
    <location>
        <begin position="49"/>
        <end position="71"/>
    </location>
</feature>
<keyword evidence="3 6" id="KW-0812">Transmembrane</keyword>
<evidence type="ECO:0000256" key="4">
    <source>
        <dbReference type="ARBA" id="ARBA00022989"/>
    </source>
</evidence>
<dbReference type="Pfam" id="PF03706">
    <property type="entry name" value="LPG_synthase_TM"/>
    <property type="match status" value="1"/>
</dbReference>
<name>A0A9D6Z490_9BACT</name>
<keyword evidence="5 6" id="KW-0472">Membrane</keyword>
<keyword evidence="4 6" id="KW-1133">Transmembrane helix</keyword>
<feature type="transmembrane region" description="Helical" evidence="6">
    <location>
        <begin position="12"/>
        <end position="29"/>
    </location>
</feature>
<evidence type="ECO:0000313" key="8">
    <source>
        <dbReference type="Proteomes" id="UP000807825"/>
    </source>
</evidence>
<comment type="caution">
    <text evidence="7">The sequence shown here is derived from an EMBL/GenBank/DDBJ whole genome shotgun (WGS) entry which is preliminary data.</text>
</comment>
<keyword evidence="2" id="KW-1003">Cell membrane</keyword>
<dbReference type="InterPro" id="IPR022791">
    <property type="entry name" value="L-PG_synthase/AglD"/>
</dbReference>
<dbReference type="GO" id="GO:0005886">
    <property type="term" value="C:plasma membrane"/>
    <property type="evidence" value="ECO:0007669"/>
    <property type="project" value="UniProtKB-SubCell"/>
</dbReference>
<comment type="subcellular location">
    <subcellularLocation>
        <location evidence="1">Cell membrane</location>
        <topology evidence="1">Multi-pass membrane protein</topology>
    </subcellularLocation>
</comment>
<evidence type="ECO:0000256" key="1">
    <source>
        <dbReference type="ARBA" id="ARBA00004651"/>
    </source>
</evidence>
<evidence type="ECO:0000313" key="7">
    <source>
        <dbReference type="EMBL" id="MBI5250680.1"/>
    </source>
</evidence>
<feature type="transmembrane region" description="Helical" evidence="6">
    <location>
        <begin position="248"/>
        <end position="270"/>
    </location>
</feature>
<dbReference type="AlphaFoldDB" id="A0A9D6Z490"/>
<feature type="transmembrane region" description="Helical" evidence="6">
    <location>
        <begin position="151"/>
        <end position="174"/>
    </location>
</feature>
<evidence type="ECO:0000256" key="3">
    <source>
        <dbReference type="ARBA" id="ARBA00022692"/>
    </source>
</evidence>
<proteinExistence type="predicted"/>
<dbReference type="Proteomes" id="UP000807825">
    <property type="component" value="Unassembled WGS sequence"/>
</dbReference>
<evidence type="ECO:0000256" key="2">
    <source>
        <dbReference type="ARBA" id="ARBA00022475"/>
    </source>
</evidence>
<dbReference type="PANTHER" id="PTHR39087:SF2">
    <property type="entry name" value="UPF0104 MEMBRANE PROTEIN MJ1595"/>
    <property type="match status" value="1"/>
</dbReference>
<reference evidence="7" key="1">
    <citation type="submission" date="2020-07" db="EMBL/GenBank/DDBJ databases">
        <title>Huge and variable diversity of episymbiotic CPR bacteria and DPANN archaea in groundwater ecosystems.</title>
        <authorList>
            <person name="He C.Y."/>
            <person name="Keren R."/>
            <person name="Whittaker M."/>
            <person name="Farag I.F."/>
            <person name="Doudna J."/>
            <person name="Cate J.H.D."/>
            <person name="Banfield J.F."/>
        </authorList>
    </citation>
    <scope>NUCLEOTIDE SEQUENCE</scope>
    <source>
        <strain evidence="7">NC_groundwater_1664_Pr3_B-0.1um_52_9</strain>
    </source>
</reference>
<evidence type="ECO:0000256" key="6">
    <source>
        <dbReference type="SAM" id="Phobius"/>
    </source>
</evidence>
<accession>A0A9D6Z490</accession>
<dbReference type="PANTHER" id="PTHR39087">
    <property type="entry name" value="UPF0104 MEMBRANE PROTEIN MJ1595"/>
    <property type="match status" value="1"/>
</dbReference>
<gene>
    <name evidence="7" type="ORF">HY912_14415</name>
</gene>
<dbReference type="NCBIfam" id="TIGR00374">
    <property type="entry name" value="flippase-like domain"/>
    <property type="match status" value="1"/>
</dbReference>
<feature type="transmembrane region" description="Helical" evidence="6">
    <location>
        <begin position="128"/>
        <end position="145"/>
    </location>
</feature>
<evidence type="ECO:0000256" key="5">
    <source>
        <dbReference type="ARBA" id="ARBA00023136"/>
    </source>
</evidence>
<protein>
    <submittedName>
        <fullName evidence="7">Flippase-like domain-containing protein</fullName>
    </submittedName>
</protein>
<feature type="transmembrane region" description="Helical" evidence="6">
    <location>
        <begin position="282"/>
        <end position="315"/>
    </location>
</feature>
<feature type="transmembrane region" description="Helical" evidence="6">
    <location>
        <begin position="220"/>
        <end position="241"/>
    </location>
</feature>